<keyword evidence="1" id="KW-0560">Oxidoreductase</keyword>
<dbReference type="SUPFAM" id="SSF53720">
    <property type="entry name" value="ALDH-like"/>
    <property type="match status" value="1"/>
</dbReference>
<dbReference type="InterPro" id="IPR047110">
    <property type="entry name" value="GABD/Sad-like"/>
</dbReference>
<reference evidence="3 4" key="1">
    <citation type="journal article" date="2011" name="J. Bacteriol.">
        <title>Genome Sequence of Lactobacillus ruminis SPM0211, Isolated from a Fecal Sample from a Healthy Korean.</title>
        <authorList>
            <person name="Lee S."/>
            <person name="Cho Y.J."/>
            <person name="Lee A.H."/>
            <person name="Chun J."/>
            <person name="Ha N.J."/>
            <person name="Ko G."/>
        </authorList>
    </citation>
    <scope>NUCLEOTIDE SEQUENCE [LARGE SCALE GENOMIC DNA]</scope>
    <source>
        <strain evidence="3 4">SPM0211</strain>
    </source>
</reference>
<dbReference type="Proteomes" id="UP000002971">
    <property type="component" value="Unassembled WGS sequence"/>
</dbReference>
<dbReference type="PANTHER" id="PTHR43217">
    <property type="entry name" value="SUCCINATE SEMIALDEHYDE DEHYDROGENASE [NAD(P)+] SAD"/>
    <property type="match status" value="1"/>
</dbReference>
<dbReference type="InterPro" id="IPR016162">
    <property type="entry name" value="Ald_DH_N"/>
</dbReference>
<evidence type="ECO:0000313" key="3">
    <source>
        <dbReference type="EMBL" id="EGM52561.1"/>
    </source>
</evidence>
<evidence type="ECO:0000259" key="2">
    <source>
        <dbReference type="Pfam" id="PF00171"/>
    </source>
</evidence>
<dbReference type="GO" id="GO:0004777">
    <property type="term" value="F:succinate-semialdehyde dehydrogenase (NAD+) activity"/>
    <property type="evidence" value="ECO:0007669"/>
    <property type="project" value="TreeGrafter"/>
</dbReference>
<dbReference type="Pfam" id="PF00171">
    <property type="entry name" value="Aldedh"/>
    <property type="match status" value="1"/>
</dbReference>
<evidence type="ECO:0000313" key="4">
    <source>
        <dbReference type="Proteomes" id="UP000002971"/>
    </source>
</evidence>
<dbReference type="PANTHER" id="PTHR43217:SF2">
    <property type="entry name" value="SUCCINATE-SEMIALDEHYDE DEHYDROGENASE [NADP(+)]"/>
    <property type="match status" value="1"/>
</dbReference>
<comment type="caution">
    <text evidence="3">The sequence shown here is derived from an EMBL/GenBank/DDBJ whole genome shotgun (WGS) entry which is preliminary data.</text>
</comment>
<dbReference type="EMBL" id="AFOJ01000004">
    <property type="protein sequence ID" value="EGM52561.1"/>
    <property type="molecule type" value="Genomic_DNA"/>
</dbReference>
<organism evidence="3 4">
    <name type="scientific">Ligilactobacillus ruminis SPM0211</name>
    <dbReference type="NCBI Taxonomy" id="1040964"/>
    <lineage>
        <taxon>Bacteria</taxon>
        <taxon>Bacillati</taxon>
        <taxon>Bacillota</taxon>
        <taxon>Bacilli</taxon>
        <taxon>Lactobacillales</taxon>
        <taxon>Lactobacillaceae</taxon>
        <taxon>Ligilactobacillus</taxon>
    </lineage>
</organism>
<feature type="domain" description="Aldehyde dehydrogenase" evidence="2">
    <location>
        <begin position="84"/>
        <end position="161"/>
    </location>
</feature>
<dbReference type="AlphaFoldDB" id="F7QZZ7"/>
<dbReference type="InterPro" id="IPR016163">
    <property type="entry name" value="Ald_DH_C"/>
</dbReference>
<name>F7QZZ7_9LACO</name>
<accession>F7QZZ7</accession>
<evidence type="ECO:0000256" key="1">
    <source>
        <dbReference type="ARBA" id="ARBA00023002"/>
    </source>
</evidence>
<dbReference type="InterPro" id="IPR015590">
    <property type="entry name" value="Aldehyde_DH_dom"/>
</dbReference>
<dbReference type="Gene3D" id="3.40.605.10">
    <property type="entry name" value="Aldehyde Dehydrogenase, Chain A, domain 1"/>
    <property type="match status" value="1"/>
</dbReference>
<gene>
    <name evidence="3" type="ORF">LRU_01005</name>
</gene>
<dbReference type="InterPro" id="IPR016161">
    <property type="entry name" value="Ald_DH/histidinol_DH"/>
</dbReference>
<dbReference type="Gene3D" id="3.40.309.10">
    <property type="entry name" value="Aldehyde Dehydrogenase, Chain A, domain 2"/>
    <property type="match status" value="1"/>
</dbReference>
<proteinExistence type="predicted"/>
<protein>
    <submittedName>
        <fullName evidence="3">Succinate-semialdehyde dehydrogenase (NAD(P)(+))</fullName>
    </submittedName>
</protein>
<sequence length="163" mass="18272">MENTKIRTGFFMKKLINEPIDVIESFFKEADDVLADDFFKLLREDRGEVGLCIGILRYYGTKGIELMRPKTYEYGNGKKARLYHQTLGIANDSEHGLAGVVYSKDAERAKKVALAIETGQIFINQPSSAHPELPFGGIKNSGFGREMSDIGLFEFANEKIVVD</sequence>